<dbReference type="EnsemblMetazoa" id="CJA15164.1">
    <property type="protein sequence ID" value="CJA15164.1"/>
    <property type="gene ID" value="WBGene00134368"/>
</dbReference>
<sequence length="189" mass="22392">MYKGSVQSSLSRAAVEWMVWRVNPRKFIEQWNRGTYGVDEQWLATFQANEELEMPGHFSARCLNETGRRVDFVTRWSKWSFSDEKDKKCGSGLVRHGVCILGIEDFEIIAKMPNLMFNKMMPSFDYSIVECTAELIYNRTFLAQVDHKLEENYYKNMVNVLYHKNHLKKDFELNCTTSYQPWNSRKYPV</sequence>
<keyword evidence="2" id="KW-0328">Glycosyltransferase</keyword>
<proteinExistence type="predicted"/>
<evidence type="ECO:0000256" key="1">
    <source>
        <dbReference type="ARBA" id="ARBA00004606"/>
    </source>
</evidence>
<keyword evidence="7" id="KW-1185">Reference proteome</keyword>
<name>A0A8R1DXP1_CAEJA</name>
<accession>A0A8R1DXP1</accession>
<dbReference type="PANTHER" id="PTHR46671">
    <property type="entry name" value="PROTEIN CBG11221"/>
    <property type="match status" value="1"/>
</dbReference>
<dbReference type="GO" id="GO:0016757">
    <property type="term" value="F:glycosyltransferase activity"/>
    <property type="evidence" value="ECO:0007669"/>
    <property type="project" value="UniProtKB-KW"/>
</dbReference>
<protein>
    <submittedName>
        <fullName evidence="6">Uncharacterized protein</fullName>
    </submittedName>
</protein>
<organism evidence="6 7">
    <name type="scientific">Caenorhabditis japonica</name>
    <dbReference type="NCBI Taxonomy" id="281687"/>
    <lineage>
        <taxon>Eukaryota</taxon>
        <taxon>Metazoa</taxon>
        <taxon>Ecdysozoa</taxon>
        <taxon>Nematoda</taxon>
        <taxon>Chromadorea</taxon>
        <taxon>Rhabditida</taxon>
        <taxon>Rhabditina</taxon>
        <taxon>Rhabditomorpha</taxon>
        <taxon>Rhabditoidea</taxon>
        <taxon>Rhabditidae</taxon>
        <taxon>Peloderinae</taxon>
        <taxon>Caenorhabditis</taxon>
    </lineage>
</organism>
<dbReference type="Pfam" id="PF02485">
    <property type="entry name" value="Branch"/>
    <property type="match status" value="1"/>
</dbReference>
<keyword evidence="4" id="KW-0472">Membrane</keyword>
<reference evidence="6" key="2">
    <citation type="submission" date="2022-06" db="UniProtKB">
        <authorList>
            <consortium name="EnsemblMetazoa"/>
        </authorList>
    </citation>
    <scope>IDENTIFICATION</scope>
    <source>
        <strain evidence="6">DF5081</strain>
    </source>
</reference>
<dbReference type="Proteomes" id="UP000005237">
    <property type="component" value="Unassembled WGS sequence"/>
</dbReference>
<reference evidence="7" key="1">
    <citation type="submission" date="2010-08" db="EMBL/GenBank/DDBJ databases">
        <authorList>
            <consortium name="Caenorhabditis japonica Sequencing Consortium"/>
            <person name="Wilson R.K."/>
        </authorList>
    </citation>
    <scope>NUCLEOTIDE SEQUENCE [LARGE SCALE GENOMIC DNA]</scope>
    <source>
        <strain evidence="7">DF5081</strain>
    </source>
</reference>
<keyword evidence="3" id="KW-0808">Transferase</keyword>
<evidence type="ECO:0000313" key="7">
    <source>
        <dbReference type="Proteomes" id="UP000005237"/>
    </source>
</evidence>
<dbReference type="InterPro" id="IPR003406">
    <property type="entry name" value="Glyco_trans_14"/>
</dbReference>
<dbReference type="GO" id="GO:0016020">
    <property type="term" value="C:membrane"/>
    <property type="evidence" value="ECO:0007669"/>
    <property type="project" value="UniProtKB-SubCell"/>
</dbReference>
<evidence type="ECO:0000256" key="2">
    <source>
        <dbReference type="ARBA" id="ARBA00022676"/>
    </source>
</evidence>
<evidence type="ECO:0000313" key="6">
    <source>
        <dbReference type="EnsemblMetazoa" id="CJA15164.1"/>
    </source>
</evidence>
<evidence type="ECO:0000256" key="3">
    <source>
        <dbReference type="ARBA" id="ARBA00022679"/>
    </source>
</evidence>
<dbReference type="AlphaFoldDB" id="A0A8R1DXP1"/>
<evidence type="ECO:0000256" key="5">
    <source>
        <dbReference type="ARBA" id="ARBA00023180"/>
    </source>
</evidence>
<keyword evidence="5" id="KW-0325">Glycoprotein</keyword>
<dbReference type="PANTHER" id="PTHR46671:SF7">
    <property type="entry name" value="CORE-2_I-BRANCHING ENZYME"/>
    <property type="match status" value="1"/>
</dbReference>
<evidence type="ECO:0000256" key="4">
    <source>
        <dbReference type="ARBA" id="ARBA00023136"/>
    </source>
</evidence>
<comment type="subcellular location">
    <subcellularLocation>
        <location evidence="1">Membrane</location>
        <topology evidence="1">Single-pass type II membrane protein</topology>
    </subcellularLocation>
</comment>